<evidence type="ECO:0000256" key="3">
    <source>
        <dbReference type="ARBA" id="ARBA00022989"/>
    </source>
</evidence>
<keyword evidence="3 8" id="KW-1133">Transmembrane helix</keyword>
<evidence type="ECO:0000256" key="5">
    <source>
        <dbReference type="ARBA" id="ARBA00023033"/>
    </source>
</evidence>
<dbReference type="InterPro" id="IPR013901">
    <property type="entry name" value="Anthrone_oxy"/>
</dbReference>
<keyword evidence="6 8" id="KW-0472">Membrane</keyword>
<dbReference type="EMBL" id="ML977316">
    <property type="protein sequence ID" value="KAF2118837.1"/>
    <property type="molecule type" value="Genomic_DNA"/>
</dbReference>
<sequence length="169" mass="18698">MTSARSSSLQIVALIGGSFLSGFMVSIWYFTIPLVLGTDQSSAQKLRQFAALYDLGTDVMPPASIALTSLYGFIAYRRHAQKKSYIRYMIAGALSLSMIPYTILFVFPINNQLFELADRVRNGTGPKAIELDNVNMLLATWNRKHLIRSFGPLFGAMTGFSAFLRELGA</sequence>
<evidence type="ECO:0000256" key="6">
    <source>
        <dbReference type="ARBA" id="ARBA00023136"/>
    </source>
</evidence>
<dbReference type="Pfam" id="PF08592">
    <property type="entry name" value="Anthrone_oxy"/>
    <property type="match status" value="1"/>
</dbReference>
<dbReference type="PANTHER" id="PTHR35042:SF3">
    <property type="entry name" value="ANTHRONE OXYGENASE-RELATED"/>
    <property type="match status" value="1"/>
</dbReference>
<evidence type="ECO:0000256" key="7">
    <source>
        <dbReference type="ARBA" id="ARBA00034313"/>
    </source>
</evidence>
<evidence type="ECO:0000256" key="8">
    <source>
        <dbReference type="SAM" id="Phobius"/>
    </source>
</evidence>
<dbReference type="AlphaFoldDB" id="A0A6A5ZJ13"/>
<dbReference type="GO" id="GO:0004497">
    <property type="term" value="F:monooxygenase activity"/>
    <property type="evidence" value="ECO:0007669"/>
    <property type="project" value="UniProtKB-KW"/>
</dbReference>
<evidence type="ECO:0000256" key="4">
    <source>
        <dbReference type="ARBA" id="ARBA00023002"/>
    </source>
</evidence>
<keyword evidence="2 8" id="KW-0812">Transmembrane</keyword>
<comment type="subcellular location">
    <subcellularLocation>
        <location evidence="1">Membrane</location>
        <topology evidence="1">Multi-pass membrane protein</topology>
    </subcellularLocation>
</comment>
<dbReference type="PANTHER" id="PTHR35042">
    <property type="entry name" value="ANTHRONE OXYGENASE ENCC"/>
    <property type="match status" value="1"/>
</dbReference>
<keyword evidence="4" id="KW-0560">Oxidoreductase</keyword>
<proteinExistence type="inferred from homology"/>
<dbReference type="GO" id="GO:0016020">
    <property type="term" value="C:membrane"/>
    <property type="evidence" value="ECO:0007669"/>
    <property type="project" value="UniProtKB-SubCell"/>
</dbReference>
<accession>A0A6A5ZJ13</accession>
<keyword evidence="10" id="KW-1185">Reference proteome</keyword>
<feature type="transmembrane region" description="Helical" evidence="8">
    <location>
        <begin position="59"/>
        <end position="76"/>
    </location>
</feature>
<evidence type="ECO:0000256" key="1">
    <source>
        <dbReference type="ARBA" id="ARBA00004141"/>
    </source>
</evidence>
<dbReference type="OrthoDB" id="5954308at2759"/>
<feature type="transmembrane region" description="Helical" evidence="8">
    <location>
        <begin position="12"/>
        <end position="32"/>
    </location>
</feature>
<comment type="similarity">
    <text evidence="7">Belongs to the anthrone oxygenase family.</text>
</comment>
<evidence type="ECO:0000313" key="9">
    <source>
        <dbReference type="EMBL" id="KAF2118837.1"/>
    </source>
</evidence>
<protein>
    <recommendedName>
        <fullName evidence="11">DUF1772-domain-containing protein</fullName>
    </recommendedName>
</protein>
<name>A0A6A5ZJ13_9PLEO</name>
<keyword evidence="5" id="KW-0503">Monooxygenase</keyword>
<evidence type="ECO:0000256" key="2">
    <source>
        <dbReference type="ARBA" id="ARBA00022692"/>
    </source>
</evidence>
<dbReference type="Proteomes" id="UP000799770">
    <property type="component" value="Unassembled WGS sequence"/>
</dbReference>
<reference evidence="9" key="1">
    <citation type="journal article" date="2020" name="Stud. Mycol.">
        <title>101 Dothideomycetes genomes: a test case for predicting lifestyles and emergence of pathogens.</title>
        <authorList>
            <person name="Haridas S."/>
            <person name="Albert R."/>
            <person name="Binder M."/>
            <person name="Bloem J."/>
            <person name="Labutti K."/>
            <person name="Salamov A."/>
            <person name="Andreopoulos B."/>
            <person name="Baker S."/>
            <person name="Barry K."/>
            <person name="Bills G."/>
            <person name="Bluhm B."/>
            <person name="Cannon C."/>
            <person name="Castanera R."/>
            <person name="Culley D."/>
            <person name="Daum C."/>
            <person name="Ezra D."/>
            <person name="Gonzalez J."/>
            <person name="Henrissat B."/>
            <person name="Kuo A."/>
            <person name="Liang C."/>
            <person name="Lipzen A."/>
            <person name="Lutzoni F."/>
            <person name="Magnuson J."/>
            <person name="Mondo S."/>
            <person name="Nolan M."/>
            <person name="Ohm R."/>
            <person name="Pangilinan J."/>
            <person name="Park H.-J."/>
            <person name="Ramirez L."/>
            <person name="Alfaro M."/>
            <person name="Sun H."/>
            <person name="Tritt A."/>
            <person name="Yoshinaga Y."/>
            <person name="Zwiers L.-H."/>
            <person name="Turgeon B."/>
            <person name="Goodwin S."/>
            <person name="Spatafora J."/>
            <person name="Crous P."/>
            <person name="Grigoriev I."/>
        </authorList>
    </citation>
    <scope>NUCLEOTIDE SEQUENCE</scope>
    <source>
        <strain evidence="9">CBS 627.86</strain>
    </source>
</reference>
<gene>
    <name evidence="9" type="ORF">BDV96DRAFT_677655</name>
</gene>
<evidence type="ECO:0008006" key="11">
    <source>
        <dbReference type="Google" id="ProtNLM"/>
    </source>
</evidence>
<organism evidence="9 10">
    <name type="scientific">Lophiotrema nucula</name>
    <dbReference type="NCBI Taxonomy" id="690887"/>
    <lineage>
        <taxon>Eukaryota</taxon>
        <taxon>Fungi</taxon>
        <taxon>Dikarya</taxon>
        <taxon>Ascomycota</taxon>
        <taxon>Pezizomycotina</taxon>
        <taxon>Dothideomycetes</taxon>
        <taxon>Pleosporomycetidae</taxon>
        <taxon>Pleosporales</taxon>
        <taxon>Lophiotremataceae</taxon>
        <taxon>Lophiotrema</taxon>
    </lineage>
</organism>
<evidence type="ECO:0000313" key="10">
    <source>
        <dbReference type="Proteomes" id="UP000799770"/>
    </source>
</evidence>
<feature type="transmembrane region" description="Helical" evidence="8">
    <location>
        <begin position="88"/>
        <end position="109"/>
    </location>
</feature>